<keyword evidence="2" id="KW-0963">Cytoplasm</keyword>
<dbReference type="Gene3D" id="1.25.10.10">
    <property type="entry name" value="Leucine-rich Repeat Variant"/>
    <property type="match status" value="1"/>
</dbReference>
<organism evidence="5 6">
    <name type="scientific">Artemia franciscana</name>
    <name type="common">Brine shrimp</name>
    <name type="synonym">Artemia sanfranciscana</name>
    <dbReference type="NCBI Taxonomy" id="6661"/>
    <lineage>
        <taxon>Eukaryota</taxon>
        <taxon>Metazoa</taxon>
        <taxon>Ecdysozoa</taxon>
        <taxon>Arthropoda</taxon>
        <taxon>Crustacea</taxon>
        <taxon>Branchiopoda</taxon>
        <taxon>Anostraca</taxon>
        <taxon>Artemiidae</taxon>
        <taxon>Artemia</taxon>
    </lineage>
</organism>
<dbReference type="SUPFAM" id="SSF48371">
    <property type="entry name" value="ARM repeat"/>
    <property type="match status" value="1"/>
</dbReference>
<dbReference type="Proteomes" id="UP001187531">
    <property type="component" value="Unassembled WGS sequence"/>
</dbReference>
<keyword evidence="6" id="KW-1185">Reference proteome</keyword>
<feature type="region of interest" description="Disordered" evidence="4">
    <location>
        <begin position="284"/>
        <end position="396"/>
    </location>
</feature>
<proteinExistence type="predicted"/>
<comment type="subcellular location">
    <subcellularLocation>
        <location evidence="1">Cytoplasm</location>
    </subcellularLocation>
</comment>
<dbReference type="InterPro" id="IPR011989">
    <property type="entry name" value="ARM-like"/>
</dbReference>
<evidence type="ECO:0000256" key="3">
    <source>
        <dbReference type="ARBA" id="ARBA00022737"/>
    </source>
</evidence>
<evidence type="ECO:0000256" key="4">
    <source>
        <dbReference type="SAM" id="MobiDB-lite"/>
    </source>
</evidence>
<comment type="caution">
    <text evidence="5">The sequence shown here is derived from an EMBL/GenBank/DDBJ whole genome shotgun (WGS) entry which is preliminary data.</text>
</comment>
<dbReference type="EMBL" id="JAVRJZ010000016">
    <property type="protein sequence ID" value="KAK2710797.1"/>
    <property type="molecule type" value="Genomic_DNA"/>
</dbReference>
<dbReference type="PANTHER" id="PTHR22998:SF1">
    <property type="entry name" value="NAD(+) HYDROLASE SARM1"/>
    <property type="match status" value="1"/>
</dbReference>
<reference evidence="5" key="1">
    <citation type="submission" date="2023-07" db="EMBL/GenBank/DDBJ databases">
        <title>Chromosome-level genome assembly of Artemia franciscana.</title>
        <authorList>
            <person name="Jo E."/>
        </authorList>
    </citation>
    <scope>NUCLEOTIDE SEQUENCE</scope>
    <source>
        <tissue evidence="5">Whole body</tissue>
    </source>
</reference>
<dbReference type="GO" id="GO:0035591">
    <property type="term" value="F:signaling adaptor activity"/>
    <property type="evidence" value="ECO:0007669"/>
    <property type="project" value="InterPro"/>
</dbReference>
<dbReference type="GO" id="GO:0030425">
    <property type="term" value="C:dendrite"/>
    <property type="evidence" value="ECO:0007669"/>
    <property type="project" value="TreeGrafter"/>
</dbReference>
<dbReference type="InterPro" id="IPR016024">
    <property type="entry name" value="ARM-type_fold"/>
</dbReference>
<feature type="compositionally biased region" description="Basic and acidic residues" evidence="4">
    <location>
        <begin position="376"/>
        <end position="385"/>
    </location>
</feature>
<dbReference type="GO" id="GO:0003953">
    <property type="term" value="F:NAD+ nucleosidase activity"/>
    <property type="evidence" value="ECO:0007669"/>
    <property type="project" value="InterPro"/>
</dbReference>
<accession>A0AA88HU35</accession>
<dbReference type="PANTHER" id="PTHR22998">
    <property type="entry name" value="SARM1"/>
    <property type="match status" value="1"/>
</dbReference>
<evidence type="ECO:0000256" key="2">
    <source>
        <dbReference type="ARBA" id="ARBA00022490"/>
    </source>
</evidence>
<evidence type="ECO:0000313" key="5">
    <source>
        <dbReference type="EMBL" id="KAK2710797.1"/>
    </source>
</evidence>
<feature type="compositionally biased region" description="Basic and acidic residues" evidence="4">
    <location>
        <begin position="325"/>
        <end position="342"/>
    </location>
</feature>
<feature type="region of interest" description="Disordered" evidence="4">
    <location>
        <begin position="410"/>
        <end position="465"/>
    </location>
</feature>
<name>A0AA88HU35_ARTSF</name>
<dbReference type="InterPro" id="IPR039184">
    <property type="entry name" value="SARM1"/>
</dbReference>
<evidence type="ECO:0000313" key="6">
    <source>
        <dbReference type="Proteomes" id="UP001187531"/>
    </source>
</evidence>
<dbReference type="AlphaFoldDB" id="A0AA88HU35"/>
<dbReference type="GO" id="GO:0034128">
    <property type="term" value="P:negative regulation of MyD88-independent toll-like receptor signaling pathway"/>
    <property type="evidence" value="ECO:0007669"/>
    <property type="project" value="InterPro"/>
</dbReference>
<dbReference type="GO" id="GO:0048678">
    <property type="term" value="P:response to axon injury"/>
    <property type="evidence" value="ECO:0007669"/>
    <property type="project" value="InterPro"/>
</dbReference>
<protein>
    <submittedName>
        <fullName evidence="5">Uncharacterized protein</fullName>
    </submittedName>
</protein>
<gene>
    <name evidence="5" type="ORF">QYM36_012094</name>
</gene>
<dbReference type="GO" id="GO:0005737">
    <property type="term" value="C:cytoplasm"/>
    <property type="evidence" value="ECO:0007669"/>
    <property type="project" value="UniProtKB-SubCell"/>
</dbReference>
<keyword evidence="3" id="KW-0677">Repeat</keyword>
<evidence type="ECO:0000256" key="1">
    <source>
        <dbReference type="ARBA" id="ARBA00004496"/>
    </source>
</evidence>
<sequence>MNGTFCEESLSLPSLDDLEKLDSNSNPHEVEDAILKYTGAMSSCVDQLKSIQQEQMPKVLNHVHDMIRKAWAVPIFGHDLVDNLCNVLRMNGGLDILLDNCSSTKDDLKLSSAKLLEQCLTQENRGYVVENALQKVVQVACNYTKESQNPDHSRVGTGILEHLFKHNEMTCTDVVKLGGLEAVIRECRKTDVETLRHCAGALANLSLYGGAENQEQMIKRKVPYWLFPLAFHNDDNIKYYAFLAIAALVANKEIEGQVRNSEALNLVEPFVNSHDPILFATTCATHRHGKGSPVPSPMNSRRRMNQSPSPATRRPTNLPIPKRSRSLDPIDKTEAGQDKAEVGQEVQCTRSTDDLLSPIAETIDSGFSDFTSTREGVSDASREATPDLLSDTDTTDSSIVRELVTSRIPLGKRGSFNSDENQHSKCRTLSEETIVARPSTPLESPSKRSARRSRKDLAECRSSASDTVDSIVFDDVFHDSLESPVTPTRSKSISKFFSKVKNLVNKTPSQ</sequence>